<evidence type="ECO:0000313" key="1">
    <source>
        <dbReference type="EMBL" id="MDP8589562.1"/>
    </source>
</evidence>
<evidence type="ECO:0000313" key="2">
    <source>
        <dbReference type="Proteomes" id="UP001238215"/>
    </source>
</evidence>
<name>A0AAJ1SQ21_9ENTE</name>
<reference evidence="1 2" key="1">
    <citation type="submission" date="2023-08" db="EMBL/GenBank/DDBJ databases">
        <title>Whole genome sequencing of Enterococcus.</title>
        <authorList>
            <person name="Kaptchouang Tchatchouang C.D."/>
            <person name="Ateba C.N."/>
        </authorList>
    </citation>
    <scope>NUCLEOTIDE SEQUENCE [LARGE SCALE GENOMIC DNA]</scope>
    <source>
        <strain evidence="1 2">ENT3_CNKT_NWU</strain>
    </source>
</reference>
<dbReference type="EMBL" id="JAVBZS010000011">
    <property type="protein sequence ID" value="MDP8589562.1"/>
    <property type="molecule type" value="Genomic_DNA"/>
</dbReference>
<proteinExistence type="predicted"/>
<dbReference type="Proteomes" id="UP001238215">
    <property type="component" value="Unassembled WGS sequence"/>
</dbReference>
<sequence>MKKVKIKVKTPSKTKIRRELTKAVRKNLLCFNCGRKLPSGVASTVTCPSCGAKTKL</sequence>
<keyword evidence="2" id="KW-1185">Reference proteome</keyword>
<organism evidence="1 2">
    <name type="scientific">Enterococcus lactis</name>
    <dbReference type="NCBI Taxonomy" id="357441"/>
    <lineage>
        <taxon>Bacteria</taxon>
        <taxon>Bacillati</taxon>
        <taxon>Bacillota</taxon>
        <taxon>Bacilli</taxon>
        <taxon>Lactobacillales</taxon>
        <taxon>Enterococcaceae</taxon>
        <taxon>Enterococcus</taxon>
    </lineage>
</organism>
<gene>
    <name evidence="1" type="ORF">RAN64_05805</name>
</gene>
<accession>A0AAJ1SQ21</accession>
<comment type="caution">
    <text evidence="1">The sequence shown here is derived from an EMBL/GenBank/DDBJ whole genome shotgun (WGS) entry which is preliminary data.</text>
</comment>
<dbReference type="AlphaFoldDB" id="A0AAJ1SQ21"/>
<protein>
    <submittedName>
        <fullName evidence="1">Uncharacterized protein</fullName>
    </submittedName>
</protein>
<dbReference type="RefSeq" id="WP_162831952.1">
    <property type="nucleotide sequence ID" value="NZ_JAFLIJ010000023.1"/>
</dbReference>